<dbReference type="InterPro" id="IPR036249">
    <property type="entry name" value="Thioredoxin-like_sf"/>
</dbReference>
<evidence type="ECO:0000259" key="4">
    <source>
        <dbReference type="Pfam" id="PF00462"/>
    </source>
</evidence>
<dbReference type="PROSITE" id="PS51354">
    <property type="entry name" value="GLUTAREDOXIN_2"/>
    <property type="match status" value="1"/>
</dbReference>
<organism evidence="5 6">
    <name type="scientific">Fusarium mexicanum</name>
    <dbReference type="NCBI Taxonomy" id="751941"/>
    <lineage>
        <taxon>Eukaryota</taxon>
        <taxon>Fungi</taxon>
        <taxon>Dikarya</taxon>
        <taxon>Ascomycota</taxon>
        <taxon>Pezizomycotina</taxon>
        <taxon>Sordariomycetes</taxon>
        <taxon>Hypocreomycetidae</taxon>
        <taxon>Hypocreales</taxon>
        <taxon>Nectriaceae</taxon>
        <taxon>Fusarium</taxon>
        <taxon>Fusarium fujikuroi species complex</taxon>
    </lineage>
</organism>
<feature type="region of interest" description="Disordered" evidence="2">
    <location>
        <begin position="312"/>
        <end position="382"/>
    </location>
</feature>
<name>A0A8H5MW67_9HYPO</name>
<dbReference type="CDD" id="cd03419">
    <property type="entry name" value="GRX_GRXh_1_2_like"/>
    <property type="match status" value="1"/>
</dbReference>
<dbReference type="PANTHER" id="PTHR45694">
    <property type="entry name" value="GLUTAREDOXIN 2"/>
    <property type="match status" value="1"/>
</dbReference>
<dbReference type="Pfam" id="PF00462">
    <property type="entry name" value="Glutaredoxin"/>
    <property type="match status" value="1"/>
</dbReference>
<feature type="chain" id="PRO_5034103403" evidence="3">
    <location>
        <begin position="22"/>
        <end position="499"/>
    </location>
</feature>
<dbReference type="PANTHER" id="PTHR45694:SF5">
    <property type="entry name" value="GLUTAREDOXIN 2"/>
    <property type="match status" value="1"/>
</dbReference>
<keyword evidence="6" id="KW-1185">Reference proteome</keyword>
<feature type="domain" description="Glutaredoxin" evidence="4">
    <location>
        <begin position="400"/>
        <end position="463"/>
    </location>
</feature>
<feature type="compositionally biased region" description="Basic and acidic residues" evidence="2">
    <location>
        <begin position="312"/>
        <end position="336"/>
    </location>
</feature>
<feature type="compositionally biased region" description="Basic and acidic residues" evidence="2">
    <location>
        <begin position="371"/>
        <end position="382"/>
    </location>
</feature>
<dbReference type="GO" id="GO:0034599">
    <property type="term" value="P:cellular response to oxidative stress"/>
    <property type="evidence" value="ECO:0007669"/>
    <property type="project" value="TreeGrafter"/>
</dbReference>
<dbReference type="InterPro" id="IPR002109">
    <property type="entry name" value="Glutaredoxin"/>
</dbReference>
<evidence type="ECO:0000256" key="3">
    <source>
        <dbReference type="SAM" id="SignalP"/>
    </source>
</evidence>
<evidence type="ECO:0000313" key="5">
    <source>
        <dbReference type="EMBL" id="KAF5542440.1"/>
    </source>
</evidence>
<dbReference type="InterPro" id="IPR014025">
    <property type="entry name" value="Glutaredoxin_subgr"/>
</dbReference>
<dbReference type="InterPro" id="IPR011899">
    <property type="entry name" value="Glutaredoxin_euk/vir"/>
</dbReference>
<dbReference type="EMBL" id="JAAOAM010000166">
    <property type="protein sequence ID" value="KAF5542440.1"/>
    <property type="molecule type" value="Genomic_DNA"/>
</dbReference>
<protein>
    <submittedName>
        <fullName evidence="5">Glutaredoxin</fullName>
    </submittedName>
</protein>
<reference evidence="5 6" key="1">
    <citation type="submission" date="2020-05" db="EMBL/GenBank/DDBJ databases">
        <title>Identification and distribution of gene clusters putatively required for synthesis of sphingolipid metabolism inhibitors in phylogenetically diverse species of the filamentous fungus Fusarium.</title>
        <authorList>
            <person name="Kim H.-S."/>
            <person name="Busman M."/>
            <person name="Brown D.W."/>
            <person name="Divon H."/>
            <person name="Uhlig S."/>
            <person name="Proctor R.H."/>
        </authorList>
    </citation>
    <scope>NUCLEOTIDE SEQUENCE [LARGE SCALE GENOMIC DNA]</scope>
    <source>
        <strain evidence="5 6">NRRL 53147</strain>
    </source>
</reference>
<dbReference type="AlphaFoldDB" id="A0A8H5MW67"/>
<comment type="similarity">
    <text evidence="1">Belongs to the glutaredoxin family. Monothiol subfamily.</text>
</comment>
<gene>
    <name evidence="5" type="ORF">FMEXI_7414</name>
</gene>
<dbReference type="GO" id="GO:0005796">
    <property type="term" value="C:Golgi lumen"/>
    <property type="evidence" value="ECO:0007669"/>
    <property type="project" value="TreeGrafter"/>
</dbReference>
<dbReference type="GO" id="GO:0000324">
    <property type="term" value="C:fungal-type vacuole"/>
    <property type="evidence" value="ECO:0007669"/>
    <property type="project" value="TreeGrafter"/>
</dbReference>
<sequence length="499" mass="54856">MLSFKISFFLAFFLWAFTLEAAPAMHHHRHGNQHLRHLHATRAALLHRARSHYHHRAPQVLSEEPQKPSESVRAQAVPDEEMHHSVTVNQASKVKILSVSSTVHDDTHCLLPKVIPMTRPPDWPQTPKPSAGIGEALPYGVPQVLVTLIWRISDRYFSHCPSRLSRRSLIIAIRDDPAAPPSTPIARRRDAQELLTRARSLAHPPTPGPEIIIPPADMPSPRRVRLLILATIGTFIFILFYTSGFDSHHDAETYTGQEFIKKTQNAMSANEPPAPIVDFATGEKAGQPHADKDGDGDIDADDQKLAAQMQERLKAAEAEAKGKANEKGGLRPDPPKKVVGVGSSAEGQDKDKIVKPVGGESGDVPAPAAAAEKKPETETRSKEAIAAREELDSILKKSPVIIFSKTYCPYSKRAKSLLIEKYSIKPEPYVVELDIHPQGQALQDQLLETTGRRTVPNIMVNGVSLGGADDIIEMDQAGKLVGKIVDLGNKRVEVLERTK</sequence>
<dbReference type="FunFam" id="3.40.30.10:FF:000093">
    <property type="entry name" value="Glutaredoxin 2"/>
    <property type="match status" value="1"/>
</dbReference>
<keyword evidence="3" id="KW-0732">Signal</keyword>
<proteinExistence type="inferred from homology"/>
<dbReference type="GO" id="GO:0004362">
    <property type="term" value="F:glutathione-disulfide reductase (NADPH) activity"/>
    <property type="evidence" value="ECO:0007669"/>
    <property type="project" value="UniProtKB-ARBA"/>
</dbReference>
<evidence type="ECO:0000256" key="2">
    <source>
        <dbReference type="SAM" id="MobiDB-lite"/>
    </source>
</evidence>
<dbReference type="Proteomes" id="UP000522262">
    <property type="component" value="Unassembled WGS sequence"/>
</dbReference>
<dbReference type="GO" id="GO:0005801">
    <property type="term" value="C:cis-Golgi network"/>
    <property type="evidence" value="ECO:0007669"/>
    <property type="project" value="UniProtKB-ARBA"/>
</dbReference>
<dbReference type="NCBIfam" id="TIGR02180">
    <property type="entry name" value="GRX_euk"/>
    <property type="match status" value="1"/>
</dbReference>
<comment type="caution">
    <text evidence="5">The sequence shown here is derived from an EMBL/GenBank/DDBJ whole genome shotgun (WGS) entry which is preliminary data.</text>
</comment>
<evidence type="ECO:0000313" key="6">
    <source>
        <dbReference type="Proteomes" id="UP000522262"/>
    </source>
</evidence>
<evidence type="ECO:0000256" key="1">
    <source>
        <dbReference type="ARBA" id="ARBA00009630"/>
    </source>
</evidence>
<accession>A0A8H5MW67</accession>
<feature type="region of interest" description="Disordered" evidence="2">
    <location>
        <begin position="264"/>
        <end position="300"/>
    </location>
</feature>
<feature type="signal peptide" evidence="3">
    <location>
        <begin position="1"/>
        <end position="21"/>
    </location>
</feature>
<feature type="region of interest" description="Disordered" evidence="2">
    <location>
        <begin position="55"/>
        <end position="74"/>
    </location>
</feature>
<dbReference type="PRINTS" id="PR00160">
    <property type="entry name" value="GLUTAREDOXIN"/>
</dbReference>
<dbReference type="SUPFAM" id="SSF52833">
    <property type="entry name" value="Thioredoxin-like"/>
    <property type="match status" value="1"/>
</dbReference>
<dbReference type="Gene3D" id="3.40.30.10">
    <property type="entry name" value="Glutaredoxin"/>
    <property type="match status" value="1"/>
</dbReference>